<dbReference type="EMBL" id="MPJZ01000075">
    <property type="protein sequence ID" value="OLU44187.1"/>
    <property type="molecule type" value="Genomic_DNA"/>
</dbReference>
<dbReference type="Proteomes" id="UP000186758">
    <property type="component" value="Unassembled WGS sequence"/>
</dbReference>
<evidence type="ECO:0000313" key="2">
    <source>
        <dbReference type="Proteomes" id="UP000186758"/>
    </source>
</evidence>
<comment type="caution">
    <text evidence="1">The sequence shown here is derived from an EMBL/GenBank/DDBJ whole genome shotgun (WGS) entry which is preliminary data.</text>
</comment>
<reference evidence="1 2" key="1">
    <citation type="submission" date="2016-11" db="EMBL/GenBank/DDBJ databases">
        <title>Description of two novel members of the family Erysipelotrichaceae: Ileibacterium lipovorans gen. nov., sp. nov. and Dubosiella newyorkensis, gen. nov., sp. nov.</title>
        <authorList>
            <person name="Cox L.M."/>
            <person name="Sohn J."/>
            <person name="Tyrrell K.L."/>
            <person name="Citron D.M."/>
            <person name="Lawson P.A."/>
            <person name="Patel N.B."/>
            <person name="Iizumi T."/>
            <person name="Perez-Perez G.I."/>
            <person name="Goldstein E.J."/>
            <person name="Blaser M.J."/>
        </authorList>
    </citation>
    <scope>NUCLEOTIDE SEQUENCE [LARGE SCALE GENOMIC DNA]</scope>
    <source>
        <strain evidence="1 2">NYU-BL-K8</strain>
    </source>
</reference>
<organism evidence="1 2">
    <name type="scientific">Faecalibaculum rodentium</name>
    <dbReference type="NCBI Taxonomy" id="1702221"/>
    <lineage>
        <taxon>Bacteria</taxon>
        <taxon>Bacillati</taxon>
        <taxon>Bacillota</taxon>
        <taxon>Erysipelotrichia</taxon>
        <taxon>Erysipelotrichales</taxon>
        <taxon>Erysipelotrichaceae</taxon>
        <taxon>Faecalibaculum</taxon>
    </lineage>
</organism>
<name>A0A1Q9YIN8_9FIRM</name>
<proteinExistence type="predicted"/>
<protein>
    <submittedName>
        <fullName evidence="1">Uncharacterized protein</fullName>
    </submittedName>
</protein>
<gene>
    <name evidence="1" type="ORF">BO223_09125</name>
</gene>
<dbReference type="RefSeq" id="WP_075885785.1">
    <property type="nucleotide sequence ID" value="NZ_CAMNXC010000209.1"/>
</dbReference>
<sequence length="131" mass="15882">MLQNDIENYLKEVKNAILSDRFIISRNKNRPENERLFMEYILNESRVKEILLNLTVQNFSEVRPNEHPGYEDEKLYIFGTDVKLLERFGTGERIVSLYIKFNKLETRFVIVISFHEHKYPLTYPFRRFHHS</sequence>
<dbReference type="AlphaFoldDB" id="A0A1Q9YIN8"/>
<accession>A0A1Q9YIN8</accession>
<evidence type="ECO:0000313" key="1">
    <source>
        <dbReference type="EMBL" id="OLU44187.1"/>
    </source>
</evidence>